<keyword evidence="2" id="KW-1185">Reference proteome</keyword>
<dbReference type="GeneID" id="111106759"/>
<dbReference type="InterPro" id="IPR011604">
    <property type="entry name" value="PDDEXK-like_dom_sf"/>
</dbReference>
<sequence>MEAAFISVGQRDNSLWAAIRKLRFTASNFGQIIGAAKRNRLSDSLKKRLLSAYNLERRAPIQWGITHEKVGIEEYCKKGAVTVLPTGIWLHESGVLGASPDGFVQGEFKKSENVHHQQNDQPPTLPDIIEVKCPFTAKDKTIMEACSSIKDFFLVDDQGKLSLRVTHDYWHQIQGQLHLTGTECCDLVVWTTKDLQIIRILKDKSWVTNISTMLDFYFTIFLESLK</sequence>
<dbReference type="InterPro" id="IPR011335">
    <property type="entry name" value="Restrct_endonuc-II-like"/>
</dbReference>
<proteinExistence type="predicted"/>
<accession>A0A8B8B3Q4</accession>
<dbReference type="PANTHER" id="PTHR46609">
    <property type="entry name" value="EXONUCLEASE, PHAGE-TYPE/RECB, C-TERMINAL DOMAIN-CONTAINING PROTEIN"/>
    <property type="match status" value="1"/>
</dbReference>
<dbReference type="Pfam" id="PF09588">
    <property type="entry name" value="YqaJ"/>
    <property type="match status" value="1"/>
</dbReference>
<dbReference type="SUPFAM" id="SSF52980">
    <property type="entry name" value="Restriction endonuclease-like"/>
    <property type="match status" value="1"/>
</dbReference>
<dbReference type="CDD" id="cd22343">
    <property type="entry name" value="PDDEXK_lambda_exonuclease-like"/>
    <property type="match status" value="1"/>
</dbReference>
<evidence type="ECO:0000313" key="2">
    <source>
        <dbReference type="Proteomes" id="UP000694844"/>
    </source>
</evidence>
<name>A0A8B8B3Q4_CRAVI</name>
<evidence type="ECO:0000313" key="3">
    <source>
        <dbReference type="RefSeq" id="XP_022297279.1"/>
    </source>
</evidence>
<reference evidence="3" key="1">
    <citation type="submission" date="2025-08" db="UniProtKB">
        <authorList>
            <consortium name="RefSeq"/>
        </authorList>
    </citation>
    <scope>IDENTIFICATION</scope>
    <source>
        <tissue evidence="3">Whole sample</tissue>
    </source>
</reference>
<feature type="domain" description="YqaJ viral recombinase" evidence="1">
    <location>
        <begin position="16"/>
        <end position="182"/>
    </location>
</feature>
<dbReference type="InterPro" id="IPR019080">
    <property type="entry name" value="YqaJ_viral_recombinase"/>
</dbReference>
<dbReference type="Gene3D" id="3.90.320.10">
    <property type="match status" value="1"/>
</dbReference>
<dbReference type="GO" id="GO:0006281">
    <property type="term" value="P:DNA repair"/>
    <property type="evidence" value="ECO:0007669"/>
    <property type="project" value="UniProtKB-ARBA"/>
</dbReference>
<evidence type="ECO:0000259" key="1">
    <source>
        <dbReference type="Pfam" id="PF09588"/>
    </source>
</evidence>
<organism evidence="2 3">
    <name type="scientific">Crassostrea virginica</name>
    <name type="common">Eastern oyster</name>
    <dbReference type="NCBI Taxonomy" id="6565"/>
    <lineage>
        <taxon>Eukaryota</taxon>
        <taxon>Metazoa</taxon>
        <taxon>Spiralia</taxon>
        <taxon>Lophotrochozoa</taxon>
        <taxon>Mollusca</taxon>
        <taxon>Bivalvia</taxon>
        <taxon>Autobranchia</taxon>
        <taxon>Pteriomorphia</taxon>
        <taxon>Ostreida</taxon>
        <taxon>Ostreoidea</taxon>
        <taxon>Ostreidae</taxon>
        <taxon>Crassostrea</taxon>
    </lineage>
</organism>
<gene>
    <name evidence="3" type="primary">LOC111106759</name>
</gene>
<dbReference type="Proteomes" id="UP000694844">
    <property type="component" value="Chromosome 8"/>
</dbReference>
<dbReference type="InterPro" id="IPR051703">
    <property type="entry name" value="NF-kappa-B_Signaling_Reg"/>
</dbReference>
<dbReference type="OrthoDB" id="6158042at2759"/>
<dbReference type="RefSeq" id="XP_022297279.1">
    <property type="nucleotide sequence ID" value="XM_022441571.1"/>
</dbReference>
<dbReference type="PANTHER" id="PTHR46609:SF8">
    <property type="entry name" value="YQAJ VIRAL RECOMBINASE DOMAIN-CONTAINING PROTEIN"/>
    <property type="match status" value="1"/>
</dbReference>
<dbReference type="AlphaFoldDB" id="A0A8B8B3Q4"/>
<dbReference type="KEGG" id="cvn:111106759"/>
<protein>
    <submittedName>
        <fullName evidence="3">Uncharacterized protein LOC111106759</fullName>
    </submittedName>
</protein>